<accession>E2AR21</accession>
<protein>
    <submittedName>
        <fullName evidence="2">Uncharacterized protein</fullName>
    </submittedName>
</protein>
<evidence type="ECO:0000313" key="3">
    <source>
        <dbReference type="Proteomes" id="UP000000311"/>
    </source>
</evidence>
<dbReference type="EMBL" id="GL441846">
    <property type="protein sequence ID" value="EFN64167.1"/>
    <property type="molecule type" value="Genomic_DNA"/>
</dbReference>
<gene>
    <name evidence="2" type="ORF">EAG_08269</name>
</gene>
<sequence length="101" mass="11603">MNCVADATDVVFLERKKKKWRKSARGLFLRHCGSEALGFISRPERTHLANAVDFVARRRTPEKNGECNTDIGEARRARSHSKKSREHGERRGLFDGKYISM</sequence>
<evidence type="ECO:0000256" key="1">
    <source>
        <dbReference type="SAM" id="MobiDB-lite"/>
    </source>
</evidence>
<feature type="region of interest" description="Disordered" evidence="1">
    <location>
        <begin position="62"/>
        <end position="101"/>
    </location>
</feature>
<dbReference type="Proteomes" id="UP000000311">
    <property type="component" value="Unassembled WGS sequence"/>
</dbReference>
<name>E2AR21_CAMFO</name>
<organism evidence="3">
    <name type="scientific">Camponotus floridanus</name>
    <name type="common">Florida carpenter ant</name>
    <dbReference type="NCBI Taxonomy" id="104421"/>
    <lineage>
        <taxon>Eukaryota</taxon>
        <taxon>Metazoa</taxon>
        <taxon>Ecdysozoa</taxon>
        <taxon>Arthropoda</taxon>
        <taxon>Hexapoda</taxon>
        <taxon>Insecta</taxon>
        <taxon>Pterygota</taxon>
        <taxon>Neoptera</taxon>
        <taxon>Endopterygota</taxon>
        <taxon>Hymenoptera</taxon>
        <taxon>Apocrita</taxon>
        <taxon>Aculeata</taxon>
        <taxon>Formicoidea</taxon>
        <taxon>Formicidae</taxon>
        <taxon>Formicinae</taxon>
        <taxon>Camponotus</taxon>
    </lineage>
</organism>
<dbReference type="AlphaFoldDB" id="E2AR21"/>
<dbReference type="InParanoid" id="E2AR21"/>
<evidence type="ECO:0000313" key="2">
    <source>
        <dbReference type="EMBL" id="EFN64167.1"/>
    </source>
</evidence>
<reference evidence="2 3" key="1">
    <citation type="journal article" date="2010" name="Science">
        <title>Genomic comparison of the ants Camponotus floridanus and Harpegnathos saltator.</title>
        <authorList>
            <person name="Bonasio R."/>
            <person name="Zhang G."/>
            <person name="Ye C."/>
            <person name="Mutti N.S."/>
            <person name="Fang X."/>
            <person name="Qin N."/>
            <person name="Donahue G."/>
            <person name="Yang P."/>
            <person name="Li Q."/>
            <person name="Li C."/>
            <person name="Zhang P."/>
            <person name="Huang Z."/>
            <person name="Berger S.L."/>
            <person name="Reinberg D."/>
            <person name="Wang J."/>
            <person name="Liebig J."/>
        </authorList>
    </citation>
    <scope>NUCLEOTIDE SEQUENCE [LARGE SCALE GENOMIC DNA]</scope>
    <source>
        <strain evidence="3">C129</strain>
    </source>
</reference>
<proteinExistence type="predicted"/>
<keyword evidence="3" id="KW-1185">Reference proteome</keyword>